<dbReference type="EMBL" id="CP054533">
    <property type="protein sequence ID" value="QSL64331.1"/>
    <property type="molecule type" value="Genomic_DNA"/>
</dbReference>
<dbReference type="Proteomes" id="UP000663699">
    <property type="component" value="Chromosome 2"/>
</dbReference>
<dbReference type="AlphaFoldDB" id="A0A899FRB9"/>
<proteinExistence type="predicted"/>
<evidence type="ECO:0000313" key="2">
    <source>
        <dbReference type="Proteomes" id="UP000663699"/>
    </source>
</evidence>
<sequence>MEDPEGSGDLYGMSVATIEMKRGHAICIEFKKELGSLSGYLWNIDPSSGTVFVFETDQKENTAMYVVMSDSIYSITFLNDKEPLPTEYMDAYMNLEDESE</sequence>
<name>A0A899FRB9_9ASCO</name>
<dbReference type="Gene3D" id="2.30.30.100">
    <property type="match status" value="1"/>
</dbReference>
<reference evidence="1" key="1">
    <citation type="submission" date="2020-06" db="EMBL/GenBank/DDBJ databases">
        <title>Genomes of multiple members of Pneumocystis genus reveal paths to human pathogen Pneumocystis jirovecii.</title>
        <authorList>
            <person name="Cisse O.H."/>
            <person name="Ma L."/>
            <person name="Dekker J."/>
            <person name="Khil P."/>
            <person name="Jo J."/>
            <person name="Brenchley J."/>
            <person name="Blair R."/>
            <person name="Pahar B."/>
            <person name="Chabe M."/>
            <person name="Van Rompay K.A."/>
            <person name="Keesler R."/>
            <person name="Sukura A."/>
            <person name="Hirsch V."/>
            <person name="Kutty G."/>
            <person name="Liu Y."/>
            <person name="Peng L."/>
            <person name="Chen J."/>
            <person name="Song J."/>
            <person name="Weissenbacher-Lang C."/>
            <person name="Xu J."/>
            <person name="Upham N.S."/>
            <person name="Stajich J.E."/>
            <person name="Cuomo C.A."/>
            <person name="Cushion M.T."/>
            <person name="Kovacs J.A."/>
        </authorList>
    </citation>
    <scope>NUCLEOTIDE SEQUENCE</scope>
    <source>
        <strain evidence="1">2A</strain>
    </source>
</reference>
<gene>
    <name evidence="1" type="ORF">MERGE_001631</name>
</gene>
<accession>A0A899FRB9</accession>
<dbReference type="OrthoDB" id="77463at2759"/>
<evidence type="ECO:0000313" key="1">
    <source>
        <dbReference type="EMBL" id="QSL64331.1"/>
    </source>
</evidence>
<keyword evidence="2" id="KW-1185">Reference proteome</keyword>
<protein>
    <submittedName>
        <fullName evidence="1">Uncharacterized protein</fullName>
    </submittedName>
</protein>
<organism evidence="1 2">
    <name type="scientific">Pneumocystis wakefieldiae</name>
    <dbReference type="NCBI Taxonomy" id="38082"/>
    <lineage>
        <taxon>Eukaryota</taxon>
        <taxon>Fungi</taxon>
        <taxon>Dikarya</taxon>
        <taxon>Ascomycota</taxon>
        <taxon>Taphrinomycotina</taxon>
        <taxon>Pneumocystomycetes</taxon>
        <taxon>Pneumocystaceae</taxon>
        <taxon>Pneumocystis</taxon>
    </lineage>
</organism>